<proteinExistence type="predicted"/>
<protein>
    <submittedName>
        <fullName evidence="4">GNAT family N-acetyltransferase</fullName>
    </submittedName>
</protein>
<dbReference type="EMBL" id="WMJX01000032">
    <property type="protein sequence ID" value="MTG98864.1"/>
    <property type="molecule type" value="Genomic_DNA"/>
</dbReference>
<keyword evidence="1 4" id="KW-0808">Transferase</keyword>
<dbReference type="AlphaFoldDB" id="A0A6I3LLX2"/>
<dbReference type="InterPro" id="IPR050832">
    <property type="entry name" value="Bact_Acetyltransf"/>
</dbReference>
<keyword evidence="2" id="KW-0012">Acyltransferase</keyword>
<comment type="caution">
    <text evidence="4">The sequence shown here is derived from an EMBL/GenBank/DDBJ whole genome shotgun (WGS) entry which is preliminary data.</text>
</comment>
<evidence type="ECO:0000256" key="2">
    <source>
        <dbReference type="ARBA" id="ARBA00023315"/>
    </source>
</evidence>
<dbReference type="OrthoDB" id="5419426at2"/>
<keyword evidence="5" id="KW-1185">Reference proteome</keyword>
<accession>A0A6I3LLX2</accession>
<dbReference type="InterPro" id="IPR000182">
    <property type="entry name" value="GNAT_dom"/>
</dbReference>
<dbReference type="GO" id="GO:0016747">
    <property type="term" value="F:acyltransferase activity, transferring groups other than amino-acyl groups"/>
    <property type="evidence" value="ECO:0007669"/>
    <property type="project" value="InterPro"/>
</dbReference>
<reference evidence="4 5" key="1">
    <citation type="submission" date="2019-11" db="EMBL/GenBank/DDBJ databases">
        <title>Genome of Strain BIT-d1.</title>
        <authorList>
            <person name="Yang Y."/>
        </authorList>
    </citation>
    <scope>NUCLEOTIDE SEQUENCE [LARGE SCALE GENOMIC DNA]</scope>
    <source>
        <strain evidence="4 5">BIT-d1</strain>
    </source>
</reference>
<evidence type="ECO:0000313" key="4">
    <source>
        <dbReference type="EMBL" id="MTG98864.1"/>
    </source>
</evidence>
<dbReference type="PANTHER" id="PTHR43877:SF2">
    <property type="entry name" value="AMINOALKYLPHOSPHONATE N-ACETYLTRANSFERASE-RELATED"/>
    <property type="match status" value="1"/>
</dbReference>
<evidence type="ECO:0000313" key="5">
    <source>
        <dbReference type="Proteomes" id="UP000438760"/>
    </source>
</evidence>
<dbReference type="PANTHER" id="PTHR43877">
    <property type="entry name" value="AMINOALKYLPHOSPHONATE N-ACETYLTRANSFERASE-RELATED-RELATED"/>
    <property type="match status" value="1"/>
</dbReference>
<dbReference type="RefSeq" id="WP_155092877.1">
    <property type="nucleotide sequence ID" value="NZ_CP102754.1"/>
</dbReference>
<organism evidence="4 5">
    <name type="scientific">Myroides albus</name>
    <dbReference type="NCBI Taxonomy" id="2562892"/>
    <lineage>
        <taxon>Bacteria</taxon>
        <taxon>Pseudomonadati</taxon>
        <taxon>Bacteroidota</taxon>
        <taxon>Flavobacteriia</taxon>
        <taxon>Flavobacteriales</taxon>
        <taxon>Flavobacteriaceae</taxon>
        <taxon>Myroides</taxon>
    </lineage>
</organism>
<dbReference type="PROSITE" id="PS51186">
    <property type="entry name" value="GNAT"/>
    <property type="match status" value="1"/>
</dbReference>
<dbReference type="Gene3D" id="3.40.630.30">
    <property type="match status" value="1"/>
</dbReference>
<dbReference type="InterPro" id="IPR016181">
    <property type="entry name" value="Acyl_CoA_acyltransferase"/>
</dbReference>
<dbReference type="Proteomes" id="UP000438760">
    <property type="component" value="Unassembled WGS sequence"/>
</dbReference>
<sequence length="154" mass="17970">MIRTATLADIQSILLLYRELFKQMAIYEPNYMKETDQDYEFVKSVINQENNFLIYVFEKDTQVEGFVIVQKQDAPMYNCFVQQKLVYIMDIVVNPDSRGLGIGKALLQQVKSWAKSQGVNYLELNVLTANTAAQKLYEREGFTNFNQSMRQRLD</sequence>
<evidence type="ECO:0000259" key="3">
    <source>
        <dbReference type="PROSITE" id="PS51186"/>
    </source>
</evidence>
<gene>
    <name evidence="4" type="ORF">GJV76_12100</name>
</gene>
<name>A0A6I3LLX2_9FLAO</name>
<dbReference type="SUPFAM" id="SSF55729">
    <property type="entry name" value="Acyl-CoA N-acyltransferases (Nat)"/>
    <property type="match status" value="1"/>
</dbReference>
<evidence type="ECO:0000256" key="1">
    <source>
        <dbReference type="ARBA" id="ARBA00022679"/>
    </source>
</evidence>
<dbReference type="CDD" id="cd04301">
    <property type="entry name" value="NAT_SF"/>
    <property type="match status" value="1"/>
</dbReference>
<feature type="domain" description="N-acetyltransferase" evidence="3">
    <location>
        <begin position="1"/>
        <end position="154"/>
    </location>
</feature>
<dbReference type="Pfam" id="PF00583">
    <property type="entry name" value="Acetyltransf_1"/>
    <property type="match status" value="1"/>
</dbReference>